<evidence type="ECO:0000313" key="2">
    <source>
        <dbReference type="Proteomes" id="UP000320762"/>
    </source>
</evidence>
<protein>
    <submittedName>
        <fullName evidence="1">Uncharacterized protein</fullName>
    </submittedName>
</protein>
<dbReference type="OrthoDB" id="10543877at2759"/>
<name>A0A550CSS2_9AGAR</name>
<dbReference type="AlphaFoldDB" id="A0A550CSS2"/>
<gene>
    <name evidence="1" type="ORF">BD626DRAFT_564730</name>
</gene>
<accession>A0A550CSS2</accession>
<reference evidence="1 2" key="1">
    <citation type="journal article" date="2019" name="New Phytol.">
        <title>Comparative genomics reveals unique wood-decay strategies and fruiting body development in the Schizophyllaceae.</title>
        <authorList>
            <person name="Almasi E."/>
            <person name="Sahu N."/>
            <person name="Krizsan K."/>
            <person name="Balint B."/>
            <person name="Kovacs G.M."/>
            <person name="Kiss B."/>
            <person name="Cseklye J."/>
            <person name="Drula E."/>
            <person name="Henrissat B."/>
            <person name="Nagy I."/>
            <person name="Chovatia M."/>
            <person name="Adam C."/>
            <person name="LaButti K."/>
            <person name="Lipzen A."/>
            <person name="Riley R."/>
            <person name="Grigoriev I.V."/>
            <person name="Nagy L.G."/>
        </authorList>
    </citation>
    <scope>NUCLEOTIDE SEQUENCE [LARGE SCALE GENOMIC DNA]</scope>
    <source>
        <strain evidence="1 2">NL-1724</strain>
    </source>
</reference>
<proteinExistence type="predicted"/>
<keyword evidence="2" id="KW-1185">Reference proteome</keyword>
<dbReference type="PROSITE" id="PS51257">
    <property type="entry name" value="PROKAR_LIPOPROTEIN"/>
    <property type="match status" value="1"/>
</dbReference>
<evidence type="ECO:0000313" key="1">
    <source>
        <dbReference type="EMBL" id="TRM67835.1"/>
    </source>
</evidence>
<organism evidence="1 2">
    <name type="scientific">Schizophyllum amplum</name>
    <dbReference type="NCBI Taxonomy" id="97359"/>
    <lineage>
        <taxon>Eukaryota</taxon>
        <taxon>Fungi</taxon>
        <taxon>Dikarya</taxon>
        <taxon>Basidiomycota</taxon>
        <taxon>Agaricomycotina</taxon>
        <taxon>Agaricomycetes</taxon>
        <taxon>Agaricomycetidae</taxon>
        <taxon>Agaricales</taxon>
        <taxon>Schizophyllaceae</taxon>
        <taxon>Schizophyllum</taxon>
    </lineage>
</organism>
<sequence>MFDSFKIRRATKAKAALYPASTFPACHHPCTATSCNYANPPSRSAGTFRCRGAPSGPFTCTGLYVVTGKEAKANQQYWEARRASRLAQARAEEERLAREKKKREGRAAEVKQARTALWEEDMRAWGREMEGREQYARDKAVRKEARRLRRAERYERPRAPTPEQSWRESAVAYLQHQLPDGHAHVGRDNGQRARQWVVHNV</sequence>
<comment type="caution">
    <text evidence="1">The sequence shown here is derived from an EMBL/GenBank/DDBJ whole genome shotgun (WGS) entry which is preliminary data.</text>
</comment>
<dbReference type="Proteomes" id="UP000320762">
    <property type="component" value="Unassembled WGS sequence"/>
</dbReference>
<dbReference type="EMBL" id="VDMD01000002">
    <property type="protein sequence ID" value="TRM67835.1"/>
    <property type="molecule type" value="Genomic_DNA"/>
</dbReference>